<evidence type="ECO:0000256" key="1">
    <source>
        <dbReference type="ARBA" id="ARBA00004514"/>
    </source>
</evidence>
<reference evidence="5 6" key="1">
    <citation type="journal article" date="2018" name="G3 (Bethesda)">
        <title>Phylogenetic and Phylogenomic Definition of Rhizopus Species.</title>
        <authorList>
            <person name="Gryganskyi A.P."/>
            <person name="Golan J."/>
            <person name="Dolatabadi S."/>
            <person name="Mondo S."/>
            <person name="Robb S."/>
            <person name="Idnurm A."/>
            <person name="Muszewska A."/>
            <person name="Steczkiewicz K."/>
            <person name="Masonjones S."/>
            <person name="Liao H.L."/>
            <person name="Gajdeczka M.T."/>
            <person name="Anike F."/>
            <person name="Vuek A."/>
            <person name="Anishchenko I.M."/>
            <person name="Voigt K."/>
            <person name="de Hoog G.S."/>
            <person name="Smith M.E."/>
            <person name="Heitman J."/>
            <person name="Vilgalys R."/>
            <person name="Stajich J.E."/>
        </authorList>
    </citation>
    <scope>NUCLEOTIDE SEQUENCE [LARGE SCALE GENOMIC DNA]</scope>
    <source>
        <strain evidence="5 6">CBS 357.93</strain>
    </source>
</reference>
<dbReference type="OrthoDB" id="428577at2759"/>
<gene>
    <name evidence="5" type="ORF">CU097_008749</name>
</gene>
<dbReference type="InterPro" id="IPR000626">
    <property type="entry name" value="Ubiquitin-like_dom"/>
</dbReference>
<dbReference type="PANTHER" id="PTHR46555">
    <property type="entry name" value="UBIQUITIN-LIKE PROTEIN 4A"/>
    <property type="match status" value="1"/>
</dbReference>
<keyword evidence="2" id="KW-0963">Cytoplasm</keyword>
<dbReference type="EMBL" id="PJQL01000218">
    <property type="protein sequence ID" value="RCH98165.1"/>
    <property type="molecule type" value="Genomic_DNA"/>
</dbReference>
<dbReference type="GO" id="GO:0051087">
    <property type="term" value="F:protein-folding chaperone binding"/>
    <property type="evidence" value="ECO:0007669"/>
    <property type="project" value="TreeGrafter"/>
</dbReference>
<accession>A0A367K7L3</accession>
<evidence type="ECO:0000259" key="4">
    <source>
        <dbReference type="PROSITE" id="PS50053"/>
    </source>
</evidence>
<dbReference type="GO" id="GO:0071818">
    <property type="term" value="C:BAT3 complex"/>
    <property type="evidence" value="ECO:0007669"/>
    <property type="project" value="TreeGrafter"/>
</dbReference>
<feature type="domain" description="Ubiquitin-like" evidence="4">
    <location>
        <begin position="70"/>
        <end position="148"/>
    </location>
</feature>
<dbReference type="STRING" id="86630.A0A367K7L3"/>
<dbReference type="GO" id="GO:0006620">
    <property type="term" value="P:post-translational protein targeting to endoplasmic reticulum membrane"/>
    <property type="evidence" value="ECO:0007669"/>
    <property type="project" value="InterPro"/>
</dbReference>
<dbReference type="InterPro" id="IPR047154">
    <property type="entry name" value="UBL4A-like"/>
</dbReference>
<dbReference type="PANTHER" id="PTHR46555:SF1">
    <property type="entry name" value="UBIQUITIN-LIKE PROTEIN 4A"/>
    <property type="match status" value="1"/>
</dbReference>
<proteinExistence type="predicted"/>
<sequence length="199" mass="21996">MQQTSTELDFIHAYLDRLSVKSVRYGQDYLTHTVPTLRIKRQPVVHKVSSESDSSPATTATTTTESSDKFQLNIKVLKPSFQFSIGGLQSNDTVSHLKQRIYQQQSAYPVNRQRLLVKGKVLGDQKTLGELGLEGDSVVHLMLTAAPASKTGRFGISAEAEQKMNSPEFWETIEKTLVDQLGQADATLVFSKVKAALTP</sequence>
<evidence type="ECO:0000313" key="5">
    <source>
        <dbReference type="EMBL" id="RCH98165.1"/>
    </source>
</evidence>
<protein>
    <recommendedName>
        <fullName evidence="4">Ubiquitin-like domain-containing protein</fullName>
    </recommendedName>
</protein>
<dbReference type="PROSITE" id="PS50053">
    <property type="entry name" value="UBIQUITIN_2"/>
    <property type="match status" value="1"/>
</dbReference>
<keyword evidence="6" id="KW-1185">Reference proteome</keyword>
<feature type="region of interest" description="Disordered" evidence="3">
    <location>
        <begin position="46"/>
        <end position="65"/>
    </location>
</feature>
<feature type="compositionally biased region" description="Low complexity" evidence="3">
    <location>
        <begin position="51"/>
        <end position="65"/>
    </location>
</feature>
<dbReference type="AlphaFoldDB" id="A0A367K7L3"/>
<dbReference type="CDD" id="cd17039">
    <property type="entry name" value="Ubl_ubiquitin_like"/>
    <property type="match status" value="1"/>
</dbReference>
<dbReference type="Proteomes" id="UP000252139">
    <property type="component" value="Unassembled WGS sequence"/>
</dbReference>
<dbReference type="InterPro" id="IPR029071">
    <property type="entry name" value="Ubiquitin-like_domsf"/>
</dbReference>
<organism evidence="5 6">
    <name type="scientific">Rhizopus azygosporus</name>
    <name type="common">Rhizopus microsporus var. azygosporus</name>
    <dbReference type="NCBI Taxonomy" id="86630"/>
    <lineage>
        <taxon>Eukaryota</taxon>
        <taxon>Fungi</taxon>
        <taxon>Fungi incertae sedis</taxon>
        <taxon>Mucoromycota</taxon>
        <taxon>Mucoromycotina</taxon>
        <taxon>Mucoromycetes</taxon>
        <taxon>Mucorales</taxon>
        <taxon>Mucorineae</taxon>
        <taxon>Rhizopodaceae</taxon>
        <taxon>Rhizopus</taxon>
    </lineage>
</organism>
<comment type="caution">
    <text evidence="5">The sequence shown here is derived from an EMBL/GenBank/DDBJ whole genome shotgun (WGS) entry which is preliminary data.</text>
</comment>
<dbReference type="GO" id="GO:0071816">
    <property type="term" value="P:tail-anchored membrane protein insertion into ER membrane"/>
    <property type="evidence" value="ECO:0007669"/>
    <property type="project" value="TreeGrafter"/>
</dbReference>
<evidence type="ECO:0000313" key="6">
    <source>
        <dbReference type="Proteomes" id="UP000252139"/>
    </source>
</evidence>
<dbReference type="SMART" id="SM00213">
    <property type="entry name" value="UBQ"/>
    <property type="match status" value="1"/>
</dbReference>
<comment type="subcellular location">
    <subcellularLocation>
        <location evidence="1">Cytoplasm</location>
        <location evidence="1">Cytosol</location>
    </subcellularLocation>
</comment>
<dbReference type="SUPFAM" id="SSF54236">
    <property type="entry name" value="Ubiquitin-like"/>
    <property type="match status" value="1"/>
</dbReference>
<name>A0A367K7L3_RHIAZ</name>
<dbReference type="Pfam" id="PF00240">
    <property type="entry name" value="ubiquitin"/>
    <property type="match status" value="1"/>
</dbReference>
<evidence type="ECO:0000256" key="3">
    <source>
        <dbReference type="SAM" id="MobiDB-lite"/>
    </source>
</evidence>
<dbReference type="Gene3D" id="3.10.20.90">
    <property type="entry name" value="Phosphatidylinositol 3-kinase Catalytic Subunit, Chain A, domain 1"/>
    <property type="match status" value="1"/>
</dbReference>
<evidence type="ECO:0000256" key="2">
    <source>
        <dbReference type="ARBA" id="ARBA00022490"/>
    </source>
</evidence>